<dbReference type="KEGG" id="schj:DDV21_005310"/>
<evidence type="ECO:0000313" key="3">
    <source>
        <dbReference type="EMBL" id="RFU54190.1"/>
    </source>
</evidence>
<reference evidence="1" key="4">
    <citation type="journal article" date="2019" name="Int. J. Syst. Evol. Microbiol.">
        <title>Streptococcus chenjunshii sp. nov. isolated from feces of Tibetan antelopes.</title>
        <authorList>
            <person name="Tian Z."/>
            <person name="Lu S."/>
            <person name="Jin D."/>
            <person name="Yang J."/>
            <person name="Pu J."/>
            <person name="Lai X.H."/>
            <person name="Bai X.N."/>
            <person name="Wu X.M."/>
            <person name="Li J."/>
            <person name="Wang S."/>
            <person name="Xu J."/>
        </authorList>
    </citation>
    <scope>NUCLEOTIDE SEQUENCE</scope>
    <source>
        <strain evidence="1">Z15</strain>
    </source>
</reference>
<dbReference type="Proteomes" id="UP000264056">
    <property type="component" value="Unassembled WGS sequence"/>
</dbReference>
<keyword evidence="6" id="KW-1185">Reference proteome</keyword>
<protein>
    <submittedName>
        <fullName evidence="3">Uncharacterized protein</fullName>
    </submittedName>
</protein>
<gene>
    <name evidence="1" type="ORF">DDV21_005310</name>
    <name evidence="2" type="ORF">DDV22_00735</name>
    <name evidence="3" type="ORF">DDV23_01290</name>
</gene>
<sequence>MKPHYAIKETEIVNTQTKSMTKVVHDWDSDDNSWGVTVLKDNRSRLHEFTDARDFYIMCCCCANGGTGSLS</sequence>
<organism evidence="3 5">
    <name type="scientific">Streptococcus chenjunshii</name>
    <dbReference type="NCBI Taxonomy" id="2173853"/>
    <lineage>
        <taxon>Bacteria</taxon>
        <taxon>Bacillati</taxon>
        <taxon>Bacillota</taxon>
        <taxon>Bacilli</taxon>
        <taxon>Lactobacillales</taxon>
        <taxon>Streptococcaceae</taxon>
        <taxon>Streptococcus</taxon>
    </lineage>
</organism>
<proteinExistence type="predicted"/>
<name>A0A372KPG7_9STRE</name>
<evidence type="ECO:0000313" key="6">
    <source>
        <dbReference type="Proteomes" id="UP000264056"/>
    </source>
</evidence>
<accession>A0A346NBZ5</accession>
<evidence type="ECO:0000313" key="1">
    <source>
        <dbReference type="EMBL" id="AXQ78540.1"/>
    </source>
</evidence>
<dbReference type="Proteomes" id="UP000246115">
    <property type="component" value="Chromosome"/>
</dbReference>
<dbReference type="AlphaFoldDB" id="A0A372KPG7"/>
<evidence type="ECO:0000313" key="5">
    <source>
        <dbReference type="Proteomes" id="UP000262901"/>
    </source>
</evidence>
<accession>A0A372KPG7</accession>
<dbReference type="EMBL" id="QVQY01000001">
    <property type="protein sequence ID" value="RFU51998.1"/>
    <property type="molecule type" value="Genomic_DNA"/>
</dbReference>
<dbReference type="EMBL" id="QVQZ01000001">
    <property type="protein sequence ID" value="RFU54190.1"/>
    <property type="molecule type" value="Genomic_DNA"/>
</dbReference>
<dbReference type="OrthoDB" id="9893842at2"/>
<reference evidence="3 5" key="2">
    <citation type="submission" date="2018-08" db="EMBL/GenBank/DDBJ databases">
        <title>Draft genome of Streptococcus sp. nov. Z1.</title>
        <authorList>
            <person name="Tian Z."/>
        </authorList>
    </citation>
    <scope>NUCLEOTIDE SEQUENCE [LARGE SCALE GENOMIC DNA]</scope>
    <source>
        <strain evidence="3">Z1</strain>
        <strain evidence="5">Z1(2018)</strain>
    </source>
</reference>
<evidence type="ECO:0000313" key="4">
    <source>
        <dbReference type="Proteomes" id="UP000246115"/>
    </source>
</evidence>
<dbReference type="Proteomes" id="UP000262901">
    <property type="component" value="Unassembled WGS sequence"/>
</dbReference>
<evidence type="ECO:0000313" key="2">
    <source>
        <dbReference type="EMBL" id="RFU51998.1"/>
    </source>
</evidence>
<dbReference type="RefSeq" id="WP_116877287.1">
    <property type="nucleotide sequence ID" value="NZ_CP031733.1"/>
</dbReference>
<reference evidence="4" key="3">
    <citation type="submission" date="2018-08" db="EMBL/GenBank/DDBJ databases">
        <title>Streptococcus chenjunshii sp. nov., isolated from stools sample of the Tibetan antelope in the Qinghai-Tibet plateau, China.</title>
        <authorList>
            <person name="Tian Z."/>
        </authorList>
    </citation>
    <scope>NUCLEOTIDE SEQUENCE [LARGE SCALE GENOMIC DNA]</scope>
    <source>
        <strain evidence="4">Z15</strain>
    </source>
</reference>
<reference evidence="2 6" key="1">
    <citation type="submission" date="2018-08" db="EMBL/GenBank/DDBJ databases">
        <title>Draft genome of Streptococcus sp .nov. Z2.</title>
        <authorList>
            <person name="Tian Z."/>
        </authorList>
    </citation>
    <scope>NUCLEOTIDE SEQUENCE [LARGE SCALE GENOMIC DNA]</scope>
    <source>
        <strain evidence="2 6">Z2</strain>
    </source>
</reference>
<dbReference type="EMBL" id="CP031733">
    <property type="protein sequence ID" value="AXQ78540.1"/>
    <property type="molecule type" value="Genomic_DNA"/>
</dbReference>